<dbReference type="CDD" id="cd00156">
    <property type="entry name" value="REC"/>
    <property type="match status" value="1"/>
</dbReference>
<dbReference type="PROSITE" id="PS50110">
    <property type="entry name" value="RESPONSE_REGULATORY"/>
    <property type="match status" value="1"/>
</dbReference>
<evidence type="ECO:0000256" key="3">
    <source>
        <dbReference type="ARBA" id="ARBA00022553"/>
    </source>
</evidence>
<evidence type="ECO:0000313" key="7">
    <source>
        <dbReference type="EMBL" id="WRQ86386.1"/>
    </source>
</evidence>
<dbReference type="EC" id="2.7.13.3" evidence="2"/>
<proteinExistence type="predicted"/>
<dbReference type="Pfam" id="PF02518">
    <property type="entry name" value="HATPase_c"/>
    <property type="match status" value="1"/>
</dbReference>
<dbReference type="InterPro" id="IPR003594">
    <property type="entry name" value="HATPase_dom"/>
</dbReference>
<feature type="domain" description="Response regulatory" evidence="6">
    <location>
        <begin position="3"/>
        <end position="119"/>
    </location>
</feature>
<dbReference type="Gene3D" id="3.30.565.10">
    <property type="entry name" value="Histidine kinase-like ATPase, C-terminal domain"/>
    <property type="match status" value="1"/>
</dbReference>
<dbReference type="InterPro" id="IPR001789">
    <property type="entry name" value="Sig_transdc_resp-reg_receiver"/>
</dbReference>
<dbReference type="RefSeq" id="WP_221031309.1">
    <property type="nucleotide sequence ID" value="NZ_CP139781.1"/>
</dbReference>
<feature type="domain" description="Histidine kinase" evidence="5">
    <location>
        <begin position="143"/>
        <end position="341"/>
    </location>
</feature>
<dbReference type="EMBL" id="CP139781">
    <property type="protein sequence ID" value="WRQ86386.1"/>
    <property type="molecule type" value="Genomic_DNA"/>
</dbReference>
<gene>
    <name evidence="7" type="ORF">K1X11_016340</name>
</gene>
<keyword evidence="3 4" id="KW-0597">Phosphoprotein</keyword>
<dbReference type="Gene3D" id="1.10.287.130">
    <property type="match status" value="1"/>
</dbReference>
<evidence type="ECO:0000259" key="6">
    <source>
        <dbReference type="PROSITE" id="PS50110"/>
    </source>
</evidence>
<dbReference type="Proteomes" id="UP000738431">
    <property type="component" value="Chromosome"/>
</dbReference>
<evidence type="ECO:0000259" key="5">
    <source>
        <dbReference type="PROSITE" id="PS50109"/>
    </source>
</evidence>
<dbReference type="InterPro" id="IPR004358">
    <property type="entry name" value="Sig_transdc_His_kin-like_C"/>
</dbReference>
<evidence type="ECO:0000256" key="2">
    <source>
        <dbReference type="ARBA" id="ARBA00012438"/>
    </source>
</evidence>
<dbReference type="PROSITE" id="PS50109">
    <property type="entry name" value="HIS_KIN"/>
    <property type="match status" value="1"/>
</dbReference>
<dbReference type="InterPro" id="IPR036097">
    <property type="entry name" value="HisK_dim/P_sf"/>
</dbReference>
<name>A0ABZ1C4K5_9BACT</name>
<reference evidence="7 8" key="1">
    <citation type="submission" date="2021-08" db="EMBL/GenBank/DDBJ databases">
        <authorList>
            <person name="Zhang D."/>
            <person name="Zhang A."/>
            <person name="Wang L."/>
        </authorList>
    </citation>
    <scope>NUCLEOTIDE SEQUENCE [LARGE SCALE GENOMIC DNA]</scope>
    <source>
        <strain evidence="7 8">WL0086</strain>
    </source>
</reference>
<dbReference type="SUPFAM" id="SSF55874">
    <property type="entry name" value="ATPase domain of HSP90 chaperone/DNA topoisomerase II/histidine kinase"/>
    <property type="match status" value="1"/>
</dbReference>
<dbReference type="InterPro" id="IPR005467">
    <property type="entry name" value="His_kinase_dom"/>
</dbReference>
<sequence length="341" mass="37221">MSTLLLIDDDENLRGMLEELLLGEGHRVITAADGEQGVRLARAHRPDLIVSDVRMPGLDGHAALAQLRQSPGLEHTPVILMTGEADLPDMRKGMDLGADDYLAKPVEHATLLRTVDQHLKRQAQREAAASAELQTLRRNLDALLPPDLVEPLHEIVGCASVLEVDAQIMPPADVKEFAGNILAAADTLNRRFENFILFSRLESGQLKPTASGPAVSLADLVRHAAEHAARRHHRTEHLRLDLADVTAAVPREYLAKLVTELVDNACRYSLKSEPIDVALAPTTDGYQITITDHGMGLPDPLPATTGYGLRLSEHLTQALGGTWTLDNRPKRGLTLTLSFPR</sequence>
<keyword evidence="8" id="KW-1185">Reference proteome</keyword>
<accession>A0ABZ1C4K5</accession>
<protein>
    <recommendedName>
        <fullName evidence="2">histidine kinase</fullName>
        <ecNumber evidence="2">2.7.13.3</ecNumber>
    </recommendedName>
</protein>
<dbReference type="PANTHER" id="PTHR43547:SF2">
    <property type="entry name" value="HYBRID SIGNAL TRANSDUCTION HISTIDINE KINASE C"/>
    <property type="match status" value="1"/>
</dbReference>
<evidence type="ECO:0000256" key="4">
    <source>
        <dbReference type="PROSITE-ProRule" id="PRU00169"/>
    </source>
</evidence>
<dbReference type="PRINTS" id="PR00344">
    <property type="entry name" value="BCTRLSENSOR"/>
</dbReference>
<evidence type="ECO:0000313" key="8">
    <source>
        <dbReference type="Proteomes" id="UP000738431"/>
    </source>
</evidence>
<dbReference type="Pfam" id="PF00072">
    <property type="entry name" value="Response_reg"/>
    <property type="match status" value="1"/>
</dbReference>
<dbReference type="SUPFAM" id="SSF47384">
    <property type="entry name" value="Homodimeric domain of signal transducing histidine kinase"/>
    <property type="match status" value="1"/>
</dbReference>
<dbReference type="SMART" id="SM00387">
    <property type="entry name" value="HATPase_c"/>
    <property type="match status" value="1"/>
</dbReference>
<organism evidence="7 8">
    <name type="scientific">Actomonas aquatica</name>
    <dbReference type="NCBI Taxonomy" id="2866162"/>
    <lineage>
        <taxon>Bacteria</taxon>
        <taxon>Pseudomonadati</taxon>
        <taxon>Verrucomicrobiota</taxon>
        <taxon>Opitutia</taxon>
        <taxon>Opitutales</taxon>
        <taxon>Opitutaceae</taxon>
        <taxon>Actomonas</taxon>
    </lineage>
</organism>
<dbReference type="InterPro" id="IPR011006">
    <property type="entry name" value="CheY-like_superfamily"/>
</dbReference>
<dbReference type="CDD" id="cd16936">
    <property type="entry name" value="HATPase_RsbW-like"/>
    <property type="match status" value="1"/>
</dbReference>
<comment type="catalytic activity">
    <reaction evidence="1">
        <text>ATP + protein L-histidine = ADP + protein N-phospho-L-histidine.</text>
        <dbReference type="EC" id="2.7.13.3"/>
    </reaction>
</comment>
<dbReference type="InterPro" id="IPR036890">
    <property type="entry name" value="HATPase_C_sf"/>
</dbReference>
<feature type="modified residue" description="4-aspartylphosphate" evidence="4">
    <location>
        <position position="52"/>
    </location>
</feature>
<dbReference type="PANTHER" id="PTHR43547">
    <property type="entry name" value="TWO-COMPONENT HISTIDINE KINASE"/>
    <property type="match status" value="1"/>
</dbReference>
<dbReference type="SUPFAM" id="SSF52172">
    <property type="entry name" value="CheY-like"/>
    <property type="match status" value="1"/>
</dbReference>
<dbReference type="SMART" id="SM00448">
    <property type="entry name" value="REC"/>
    <property type="match status" value="1"/>
</dbReference>
<evidence type="ECO:0000256" key="1">
    <source>
        <dbReference type="ARBA" id="ARBA00000085"/>
    </source>
</evidence>
<dbReference type="Gene3D" id="3.40.50.2300">
    <property type="match status" value="1"/>
</dbReference>
<reference evidence="7 8" key="2">
    <citation type="submission" date="2023-12" db="EMBL/GenBank/DDBJ databases">
        <title>Description of an unclassified Opitutus bacterium of Verrucomicrobiota.</title>
        <authorList>
            <person name="Zhang D.-F."/>
        </authorList>
    </citation>
    <scope>NUCLEOTIDE SEQUENCE [LARGE SCALE GENOMIC DNA]</scope>
    <source>
        <strain evidence="7 8">WL0086</strain>
    </source>
</reference>